<gene>
    <name evidence="1" type="ORF">C798_08135</name>
</gene>
<dbReference type="Proteomes" id="UP000501648">
    <property type="component" value="Chromosome"/>
</dbReference>
<sequence length="169" mass="18558">MGMPHKLKDFNVFENGINYSGIATEVTLPKLSRKMEEYRAAGMSGPVSADLGQEAMQLEWMAGGLVKEALKQYAAKTHGAVQLRFAGAYQNDDDASVQAVEITVRGRYKEVDMGNAKSGDDTSHKFSMPLSAYKLTIDNEVIFDFDFMNGIEIVGGVDRRADIRKAIGL</sequence>
<proteinExistence type="predicted"/>
<dbReference type="EMBL" id="CP008956">
    <property type="protein sequence ID" value="QJQ00201.1"/>
    <property type="molecule type" value="Genomic_DNA"/>
</dbReference>
<name>A0A6M3ZP38_9BURK</name>
<evidence type="ECO:0000313" key="2">
    <source>
        <dbReference type="Proteomes" id="UP000501648"/>
    </source>
</evidence>
<reference evidence="1 2" key="1">
    <citation type="journal article" date="2012" name="J. Bacteriol.">
        <title>Genome sequence of the pathogenic Herbaspirillum seropedicae strain Os34, isolated from rice roots.</title>
        <authorList>
            <person name="Ye W."/>
            <person name="Ye S."/>
            <person name="Liu J."/>
            <person name="Chang S."/>
            <person name="Chen M."/>
            <person name="Zhu B."/>
            <person name="Guo L."/>
            <person name="An Q."/>
        </authorList>
    </citation>
    <scope>NUCLEOTIDE SEQUENCE [LARGE SCALE GENOMIC DNA]</scope>
    <source>
        <strain evidence="1 2">Os34</strain>
    </source>
</reference>
<evidence type="ECO:0000313" key="1">
    <source>
        <dbReference type="EMBL" id="QJQ00201.1"/>
    </source>
</evidence>
<dbReference type="RefSeq" id="WP_017455168.1">
    <property type="nucleotide sequence ID" value="NZ_CP008956.1"/>
</dbReference>
<protein>
    <submittedName>
        <fullName evidence="1">Phage major tail tube protein</fullName>
    </submittedName>
</protein>
<accession>A0A6M3ZP38</accession>
<dbReference type="Pfam" id="PF04985">
    <property type="entry name" value="Phage_tube"/>
    <property type="match status" value="1"/>
</dbReference>
<dbReference type="InterPro" id="IPR006498">
    <property type="entry name" value="Tail_tube"/>
</dbReference>
<organism evidence="1 2">
    <name type="scientific">Herbaspirillum rubrisubalbicans Os34</name>
    <dbReference type="NCBI Taxonomy" id="1235827"/>
    <lineage>
        <taxon>Bacteria</taxon>
        <taxon>Pseudomonadati</taxon>
        <taxon>Pseudomonadota</taxon>
        <taxon>Betaproteobacteria</taxon>
        <taxon>Burkholderiales</taxon>
        <taxon>Oxalobacteraceae</taxon>
        <taxon>Herbaspirillum</taxon>
    </lineage>
</organism>
<dbReference type="AlphaFoldDB" id="A0A6M3ZP38"/>
<dbReference type="NCBIfam" id="TIGR01611">
    <property type="entry name" value="tail_tube"/>
    <property type="match status" value="1"/>
</dbReference>